<dbReference type="Gramene" id="OGLUM06G06310.1">
    <property type="protein sequence ID" value="OGLUM06G06310.1"/>
    <property type="gene ID" value="OGLUM06G06310"/>
</dbReference>
<protein>
    <submittedName>
        <fullName evidence="2">Uncharacterized protein</fullName>
    </submittedName>
</protein>
<keyword evidence="3" id="KW-1185">Reference proteome</keyword>
<feature type="compositionally biased region" description="Polar residues" evidence="1">
    <location>
        <begin position="63"/>
        <end position="93"/>
    </location>
</feature>
<organism evidence="2">
    <name type="scientific">Oryza glumipatula</name>
    <dbReference type="NCBI Taxonomy" id="40148"/>
    <lineage>
        <taxon>Eukaryota</taxon>
        <taxon>Viridiplantae</taxon>
        <taxon>Streptophyta</taxon>
        <taxon>Embryophyta</taxon>
        <taxon>Tracheophyta</taxon>
        <taxon>Spermatophyta</taxon>
        <taxon>Magnoliopsida</taxon>
        <taxon>Liliopsida</taxon>
        <taxon>Poales</taxon>
        <taxon>Poaceae</taxon>
        <taxon>BOP clade</taxon>
        <taxon>Oryzoideae</taxon>
        <taxon>Oryzeae</taxon>
        <taxon>Oryzinae</taxon>
        <taxon>Oryza</taxon>
    </lineage>
</organism>
<dbReference type="EnsemblPlants" id="OGLUM06G06310.1">
    <property type="protein sequence ID" value="OGLUM06G06310.1"/>
    <property type="gene ID" value="OGLUM06G06310"/>
</dbReference>
<evidence type="ECO:0000256" key="1">
    <source>
        <dbReference type="SAM" id="MobiDB-lite"/>
    </source>
</evidence>
<dbReference type="HOGENOM" id="CLU_128457_0_0_1"/>
<sequence length="129" mass="14343">MPMRARTMYTYHGELAVQGCRPTEEPHGEQRDGTMYTSTSCVCKVSVAQLVKFLVAEPVHPESSPTLDTGSIPVNLQHSNEPSSIFPMSTSHNTRNDENKRSIFPIPHNTRNDEKIGNGITFELGSVDR</sequence>
<reference evidence="2" key="1">
    <citation type="submission" date="2015-04" db="UniProtKB">
        <authorList>
            <consortium name="EnsemblPlants"/>
        </authorList>
    </citation>
    <scope>IDENTIFICATION</scope>
</reference>
<dbReference type="AlphaFoldDB" id="A0A0E0A678"/>
<proteinExistence type="predicted"/>
<evidence type="ECO:0000313" key="3">
    <source>
        <dbReference type="Proteomes" id="UP000026961"/>
    </source>
</evidence>
<feature type="region of interest" description="Disordered" evidence="1">
    <location>
        <begin position="60"/>
        <end position="114"/>
    </location>
</feature>
<name>A0A0E0A678_9ORYZ</name>
<dbReference type="Proteomes" id="UP000026961">
    <property type="component" value="Chromosome 6"/>
</dbReference>
<evidence type="ECO:0000313" key="2">
    <source>
        <dbReference type="EnsemblPlants" id="OGLUM06G06310.1"/>
    </source>
</evidence>
<accession>A0A0E0A678</accession>
<reference evidence="2" key="2">
    <citation type="submission" date="2018-05" db="EMBL/GenBank/DDBJ databases">
        <title>OgluRS3 (Oryza glumaepatula Reference Sequence Version 3).</title>
        <authorList>
            <person name="Zhang J."/>
            <person name="Kudrna D."/>
            <person name="Lee S."/>
            <person name="Talag J."/>
            <person name="Welchert J."/>
            <person name="Wing R.A."/>
        </authorList>
    </citation>
    <scope>NUCLEOTIDE SEQUENCE [LARGE SCALE GENOMIC DNA]</scope>
</reference>